<comment type="catalytic activity">
    <reaction evidence="4 5">
        <text>L-glutaminyl-[peptide chain release factor] + S-adenosyl-L-methionine = N(5)-methyl-L-glutaminyl-[peptide chain release factor] + S-adenosyl-L-homocysteine + H(+)</text>
        <dbReference type="Rhea" id="RHEA:42896"/>
        <dbReference type="Rhea" id="RHEA-COMP:10271"/>
        <dbReference type="Rhea" id="RHEA-COMP:10272"/>
        <dbReference type="ChEBI" id="CHEBI:15378"/>
        <dbReference type="ChEBI" id="CHEBI:30011"/>
        <dbReference type="ChEBI" id="CHEBI:57856"/>
        <dbReference type="ChEBI" id="CHEBI:59789"/>
        <dbReference type="ChEBI" id="CHEBI:61891"/>
        <dbReference type="EC" id="2.1.1.297"/>
    </reaction>
</comment>
<evidence type="ECO:0000256" key="1">
    <source>
        <dbReference type="ARBA" id="ARBA00022603"/>
    </source>
</evidence>
<keyword evidence="1 5" id="KW-0489">Methyltransferase</keyword>
<dbReference type="NCBIfam" id="TIGR00536">
    <property type="entry name" value="hemK_fam"/>
    <property type="match status" value="1"/>
</dbReference>
<dbReference type="SUPFAM" id="SSF53335">
    <property type="entry name" value="S-adenosyl-L-methionine-dependent methyltransferases"/>
    <property type="match status" value="1"/>
</dbReference>
<dbReference type="InterPro" id="IPR004556">
    <property type="entry name" value="HemK-like"/>
</dbReference>
<dbReference type="PANTHER" id="PTHR18895">
    <property type="entry name" value="HEMK METHYLTRANSFERASE"/>
    <property type="match status" value="1"/>
</dbReference>
<proteinExistence type="inferred from homology"/>
<dbReference type="Gene3D" id="3.40.50.150">
    <property type="entry name" value="Vaccinia Virus protein VP39"/>
    <property type="match status" value="1"/>
</dbReference>
<evidence type="ECO:0000313" key="9">
    <source>
        <dbReference type="EMBL" id="VFK04830.1"/>
    </source>
</evidence>
<dbReference type="CDD" id="cd02440">
    <property type="entry name" value="AdoMet_MTases"/>
    <property type="match status" value="1"/>
</dbReference>
<dbReference type="InterPro" id="IPR029063">
    <property type="entry name" value="SAM-dependent_MTases_sf"/>
</dbReference>
<dbReference type="EMBL" id="CAADFJ010000451">
    <property type="protein sequence ID" value="VFK07741.1"/>
    <property type="molecule type" value="Genomic_DNA"/>
</dbReference>
<dbReference type="AlphaFoldDB" id="A0A450VSI1"/>
<dbReference type="PROSITE" id="PS00092">
    <property type="entry name" value="N6_MTASE"/>
    <property type="match status" value="1"/>
</dbReference>
<evidence type="ECO:0000259" key="7">
    <source>
        <dbReference type="Pfam" id="PF17827"/>
    </source>
</evidence>
<keyword evidence="2 5" id="KW-0808">Transferase</keyword>
<feature type="binding site" evidence="5">
    <location>
        <position position="139"/>
    </location>
    <ligand>
        <name>S-adenosyl-L-methionine</name>
        <dbReference type="ChEBI" id="CHEBI:59789"/>
    </ligand>
</feature>
<dbReference type="InterPro" id="IPR050320">
    <property type="entry name" value="N5-glutamine_MTase"/>
</dbReference>
<evidence type="ECO:0000256" key="4">
    <source>
        <dbReference type="ARBA" id="ARBA00048391"/>
    </source>
</evidence>
<dbReference type="InterPro" id="IPR019874">
    <property type="entry name" value="RF_methyltr_PrmC"/>
</dbReference>
<dbReference type="InterPro" id="IPR002052">
    <property type="entry name" value="DNA_methylase_N6_adenine_CS"/>
</dbReference>
<dbReference type="Pfam" id="PF05175">
    <property type="entry name" value="MTS"/>
    <property type="match status" value="1"/>
</dbReference>
<dbReference type="InterPro" id="IPR040758">
    <property type="entry name" value="PrmC_N"/>
</dbReference>
<dbReference type="Gene3D" id="1.10.8.10">
    <property type="entry name" value="DNA helicase RuvA subunit, C-terminal domain"/>
    <property type="match status" value="1"/>
</dbReference>
<evidence type="ECO:0000256" key="3">
    <source>
        <dbReference type="ARBA" id="ARBA00022691"/>
    </source>
</evidence>
<dbReference type="EMBL" id="CAADFG010000467">
    <property type="protein sequence ID" value="VFK04830.1"/>
    <property type="molecule type" value="Genomic_DNA"/>
</dbReference>
<dbReference type="GO" id="GO:0032259">
    <property type="term" value="P:methylation"/>
    <property type="evidence" value="ECO:0007669"/>
    <property type="project" value="UniProtKB-KW"/>
</dbReference>
<dbReference type="HAMAP" id="MF_02126">
    <property type="entry name" value="RF_methyltr_PrmC"/>
    <property type="match status" value="1"/>
</dbReference>
<protein>
    <recommendedName>
        <fullName evidence="5">Release factor glutamine methyltransferase</fullName>
        <shortName evidence="5">RF MTase</shortName>
        <ecNumber evidence="5">2.1.1.297</ecNumber>
    </recommendedName>
    <alternativeName>
        <fullName evidence="5">N5-glutamine methyltransferase PrmC</fullName>
    </alternativeName>
    <alternativeName>
        <fullName evidence="5">Protein-(glutamine-N5) MTase PrmC</fullName>
    </alternativeName>
    <alternativeName>
        <fullName evidence="5">Protein-glutamine N-methyltransferase PrmC</fullName>
    </alternativeName>
</protein>
<dbReference type="EMBL" id="CAADFI010000473">
    <property type="protein sequence ID" value="VFK04668.1"/>
    <property type="molecule type" value="Genomic_DNA"/>
</dbReference>
<evidence type="ECO:0000256" key="5">
    <source>
        <dbReference type="HAMAP-Rule" id="MF_02126"/>
    </source>
</evidence>
<comment type="similarity">
    <text evidence="5">Belongs to the protein N5-glutamine methyltransferase family. PrmC subfamily.</text>
</comment>
<dbReference type="PANTHER" id="PTHR18895:SF74">
    <property type="entry name" value="MTRF1L RELEASE FACTOR GLUTAMINE METHYLTRANSFERASE"/>
    <property type="match status" value="1"/>
</dbReference>
<dbReference type="NCBIfam" id="TIGR03534">
    <property type="entry name" value="RF_mod_PrmC"/>
    <property type="match status" value="1"/>
</dbReference>
<sequence>MLGKPRYWPYVWGENILSPPEHERFQRLIDRRATGYPIAYLTGERAFWSFDLLVTEDVLIPRPETECLVQTALDIIPKGAKWRVADLGTGAGPVALALARERPNCRVTATDLSAAALRVAKRNARKHKIGNVAFQEGSWFDAFRPDAPANGMDYHLIVSNPPYVAMEDPHLLEGDVRFEPALALVGGPDGCDAIGHIAHGARKHLGPGGWLILEHGYDQGKQVRALLGELDYCEVKTRRDYGEQDRITLGSVDIW</sequence>
<comment type="function">
    <text evidence="5">Methylates the class 1 translation termination release factors RF1/PrfA and RF2/PrfB on the glutamine residue of the universally conserved GGQ motif.</text>
</comment>
<feature type="domain" description="Methyltransferase small" evidence="6">
    <location>
        <begin position="75"/>
        <end position="166"/>
    </location>
</feature>
<evidence type="ECO:0000313" key="8">
    <source>
        <dbReference type="EMBL" id="VFK04668.1"/>
    </source>
</evidence>
<gene>
    <name evidence="5" type="primary">prmC</name>
    <name evidence="9" type="ORF">BECKH772A_GA0070896_104672</name>
    <name evidence="8" type="ORF">BECKH772B_GA0070898_104732</name>
    <name evidence="10" type="ORF">BECKH772C_GA0070978_104512</name>
</gene>
<dbReference type="Pfam" id="PF17827">
    <property type="entry name" value="PrmC_N"/>
    <property type="match status" value="1"/>
</dbReference>
<feature type="binding site" evidence="5">
    <location>
        <position position="111"/>
    </location>
    <ligand>
        <name>S-adenosyl-L-methionine</name>
        <dbReference type="ChEBI" id="CHEBI:59789"/>
    </ligand>
</feature>
<feature type="binding site" evidence="5">
    <location>
        <begin position="160"/>
        <end position="163"/>
    </location>
    <ligand>
        <name>substrate</name>
    </ligand>
</feature>
<feature type="binding site" evidence="5">
    <location>
        <begin position="88"/>
        <end position="92"/>
    </location>
    <ligand>
        <name>S-adenosyl-L-methionine</name>
        <dbReference type="ChEBI" id="CHEBI:59789"/>
    </ligand>
</feature>
<dbReference type="EC" id="2.1.1.297" evidence="5"/>
<feature type="domain" description="Release factor glutamine methyltransferase N-terminal" evidence="7">
    <location>
        <begin position="2"/>
        <end position="43"/>
    </location>
</feature>
<evidence type="ECO:0000256" key="2">
    <source>
        <dbReference type="ARBA" id="ARBA00022679"/>
    </source>
</evidence>
<reference evidence="10" key="1">
    <citation type="submission" date="2019-02" db="EMBL/GenBank/DDBJ databases">
        <authorList>
            <person name="Gruber-Vodicka R. H."/>
            <person name="Seah K. B. B."/>
        </authorList>
    </citation>
    <scope>NUCLEOTIDE SEQUENCE</scope>
    <source>
        <strain evidence="10">BECK_SA2B12</strain>
        <strain evidence="9">BECK_SA2B15</strain>
        <strain evidence="8">BECK_SA2B20</strain>
    </source>
</reference>
<dbReference type="GO" id="GO:0102559">
    <property type="term" value="F:peptide chain release factor N(5)-glutamine methyltransferase activity"/>
    <property type="evidence" value="ECO:0007669"/>
    <property type="project" value="UniProtKB-EC"/>
</dbReference>
<feature type="binding site" evidence="5">
    <location>
        <position position="160"/>
    </location>
    <ligand>
        <name>S-adenosyl-L-methionine</name>
        <dbReference type="ChEBI" id="CHEBI:59789"/>
    </ligand>
</feature>
<dbReference type="FunFam" id="3.40.50.150:FF:000053">
    <property type="entry name" value="Release factor glutamine methyltransferase"/>
    <property type="match status" value="1"/>
</dbReference>
<evidence type="ECO:0000313" key="10">
    <source>
        <dbReference type="EMBL" id="VFK07741.1"/>
    </source>
</evidence>
<dbReference type="InterPro" id="IPR007848">
    <property type="entry name" value="Small_mtfrase_dom"/>
</dbReference>
<name>A0A450VSI1_9GAMM</name>
<evidence type="ECO:0000259" key="6">
    <source>
        <dbReference type="Pfam" id="PF05175"/>
    </source>
</evidence>
<keyword evidence="3 5" id="KW-0949">S-adenosyl-L-methionine</keyword>
<organism evidence="10">
    <name type="scientific">Candidatus Kentrum eta</name>
    <dbReference type="NCBI Taxonomy" id="2126337"/>
    <lineage>
        <taxon>Bacteria</taxon>
        <taxon>Pseudomonadati</taxon>
        <taxon>Pseudomonadota</taxon>
        <taxon>Gammaproteobacteria</taxon>
        <taxon>Candidatus Kentrum</taxon>
    </lineage>
</organism>
<dbReference type="GO" id="GO:0003676">
    <property type="term" value="F:nucleic acid binding"/>
    <property type="evidence" value="ECO:0007669"/>
    <property type="project" value="InterPro"/>
</dbReference>
<accession>A0A450VSI1</accession>